<dbReference type="PANTHER" id="PTHR43861">
    <property type="entry name" value="TRANS-ACONITATE 2-METHYLTRANSFERASE-RELATED"/>
    <property type="match status" value="1"/>
</dbReference>
<sequence>MSSPQAEIWERYAAKYTPRRAVNAVGATTWLNWTQYPDHGPDETVLGNLHGKRVLELGSGAGANLAHLATLGAVCTGIDIAASRADLAHKTWGHLGSLEFITADALDYLTDTSTTFDVVYSIFGAVWFTDPEALFPLVRKKLSDGGVFAFSQPPATPQKDEGGQVIRQRHIPVHQWTDHLVAAGFSEVVAETIDAPEPGKSGTVLIHARAT</sequence>
<proteinExistence type="predicted"/>
<dbReference type="Pfam" id="PF08241">
    <property type="entry name" value="Methyltransf_11"/>
    <property type="match status" value="1"/>
</dbReference>
<name>S5UB43_9BACT</name>
<accession>S5UB43</accession>
<dbReference type="SUPFAM" id="SSF53335">
    <property type="entry name" value="S-adenosyl-L-methionine-dependent methyltransferases"/>
    <property type="match status" value="1"/>
</dbReference>
<dbReference type="EMBL" id="KF264549">
    <property type="protein sequence ID" value="AGS49579.1"/>
    <property type="molecule type" value="Genomic_DNA"/>
</dbReference>
<dbReference type="AlphaFoldDB" id="S5UB43"/>
<dbReference type="GO" id="GO:0008757">
    <property type="term" value="F:S-adenosylmethionine-dependent methyltransferase activity"/>
    <property type="evidence" value="ECO:0007669"/>
    <property type="project" value="InterPro"/>
</dbReference>
<dbReference type="CDD" id="cd02440">
    <property type="entry name" value="AdoMet_MTases"/>
    <property type="match status" value="1"/>
</dbReference>
<dbReference type="PANTHER" id="PTHR43861:SF1">
    <property type="entry name" value="TRANS-ACONITATE 2-METHYLTRANSFERASE"/>
    <property type="match status" value="1"/>
</dbReference>
<dbReference type="InterPro" id="IPR029063">
    <property type="entry name" value="SAM-dependent_MTases_sf"/>
</dbReference>
<reference evidence="2" key="1">
    <citation type="journal article" date="2013" name="Proc. Natl. Acad. Sci. U.S.A.">
        <title>Mapping gene clusters within arrayed metagenomic libraries to expand the structural diversity of biomedically relevant natural products.</title>
        <authorList>
            <person name="Owen J.G."/>
            <person name="Reddy B.V."/>
            <person name="Ternei M.A."/>
            <person name="Charlop-Powers Z."/>
            <person name="Calle P.Y."/>
            <person name="Kim J.H."/>
            <person name="Brady S.F."/>
        </authorList>
    </citation>
    <scope>NUCLEOTIDE SEQUENCE</scope>
</reference>
<protein>
    <recommendedName>
        <fullName evidence="1">Methyltransferase type 11 domain-containing protein</fullName>
    </recommendedName>
</protein>
<dbReference type="Gene3D" id="3.40.50.150">
    <property type="entry name" value="Vaccinia Virus protein VP39"/>
    <property type="match status" value="1"/>
</dbReference>
<dbReference type="InterPro" id="IPR013216">
    <property type="entry name" value="Methyltransf_11"/>
</dbReference>
<organism evidence="2">
    <name type="scientific">uncultured bacterium esnapd10</name>
    <dbReference type="NCBI Taxonomy" id="1366590"/>
    <lineage>
        <taxon>Bacteria</taxon>
        <taxon>environmental samples</taxon>
    </lineage>
</organism>
<evidence type="ECO:0000313" key="2">
    <source>
        <dbReference type="EMBL" id="AGS49579.1"/>
    </source>
</evidence>
<feature type="domain" description="Methyltransferase type 11" evidence="1">
    <location>
        <begin position="55"/>
        <end position="150"/>
    </location>
</feature>
<evidence type="ECO:0000259" key="1">
    <source>
        <dbReference type="Pfam" id="PF08241"/>
    </source>
</evidence>